<proteinExistence type="predicted"/>
<evidence type="ECO:0000259" key="4">
    <source>
        <dbReference type="PROSITE" id="PS50994"/>
    </source>
</evidence>
<dbReference type="InterPro" id="IPR043502">
    <property type="entry name" value="DNA/RNA_pol_sf"/>
</dbReference>
<dbReference type="InterPro" id="IPR025724">
    <property type="entry name" value="GAG-pre-integrase_dom"/>
</dbReference>
<dbReference type="Pfam" id="PF22936">
    <property type="entry name" value="Pol_BBD"/>
    <property type="match status" value="1"/>
</dbReference>
<keyword evidence="2" id="KW-0863">Zinc-finger</keyword>
<dbReference type="PROSITE" id="PS50158">
    <property type="entry name" value="ZF_CCHC"/>
    <property type="match status" value="1"/>
</dbReference>
<dbReference type="Pfam" id="PF25597">
    <property type="entry name" value="SH3_retrovirus"/>
    <property type="match status" value="1"/>
</dbReference>
<dbReference type="InterPro" id="IPR001878">
    <property type="entry name" value="Znf_CCHC"/>
</dbReference>
<dbReference type="InterPro" id="IPR001584">
    <property type="entry name" value="Integrase_cat-core"/>
</dbReference>
<dbReference type="Pfam" id="PF13976">
    <property type="entry name" value="gag_pre-integrs"/>
    <property type="match status" value="1"/>
</dbReference>
<dbReference type="InterPro" id="IPR057670">
    <property type="entry name" value="SH3_retrovirus"/>
</dbReference>
<dbReference type="InterPro" id="IPR013103">
    <property type="entry name" value="RVT_2"/>
</dbReference>
<dbReference type="Pfam" id="PF07727">
    <property type="entry name" value="RVT_2"/>
    <property type="match status" value="1"/>
</dbReference>
<feature type="domain" description="Integrase catalytic" evidence="4">
    <location>
        <begin position="482"/>
        <end position="649"/>
    </location>
</feature>
<keyword evidence="2" id="KW-0479">Metal-binding</keyword>
<dbReference type="Gene3D" id="3.30.420.10">
    <property type="entry name" value="Ribonuclease H-like superfamily/Ribonuclease H"/>
    <property type="match status" value="1"/>
</dbReference>
<organism evidence="5">
    <name type="scientific">Phaseolus vulgaris</name>
    <name type="common">Kidney bean</name>
    <name type="synonym">French bean</name>
    <dbReference type="NCBI Taxonomy" id="3885"/>
    <lineage>
        <taxon>Eukaryota</taxon>
        <taxon>Viridiplantae</taxon>
        <taxon>Streptophyta</taxon>
        <taxon>Embryophyta</taxon>
        <taxon>Tracheophyta</taxon>
        <taxon>Spermatophyta</taxon>
        <taxon>Magnoliopsida</taxon>
        <taxon>eudicotyledons</taxon>
        <taxon>Gunneridae</taxon>
        <taxon>Pentapetalae</taxon>
        <taxon>rosids</taxon>
        <taxon>fabids</taxon>
        <taxon>Fabales</taxon>
        <taxon>Fabaceae</taxon>
        <taxon>Papilionoideae</taxon>
        <taxon>50 kb inversion clade</taxon>
        <taxon>NPAAA clade</taxon>
        <taxon>indigoferoid/millettioid clade</taxon>
        <taxon>Phaseoleae</taxon>
        <taxon>Phaseolus</taxon>
    </lineage>
</organism>
<dbReference type="PANTHER" id="PTHR47592">
    <property type="entry name" value="PBF68 PROTEIN"/>
    <property type="match status" value="1"/>
</dbReference>
<protein>
    <submittedName>
        <fullName evidence="5">Gag-pol polyprotein</fullName>
    </submittedName>
</protein>
<dbReference type="SUPFAM" id="SSF57756">
    <property type="entry name" value="Retrovirus zinc finger-like domains"/>
    <property type="match status" value="1"/>
</dbReference>
<dbReference type="InterPro" id="IPR036397">
    <property type="entry name" value="RNaseH_sf"/>
</dbReference>
<dbReference type="InterPro" id="IPR054722">
    <property type="entry name" value="PolX-like_BBD"/>
</dbReference>
<dbReference type="PROSITE" id="PS50994">
    <property type="entry name" value="INTEGRASE"/>
    <property type="match status" value="1"/>
</dbReference>
<keyword evidence="2" id="KW-0862">Zinc</keyword>
<feature type="domain" description="CCHC-type" evidence="3">
    <location>
        <begin position="272"/>
        <end position="286"/>
    </location>
</feature>
<keyword evidence="1" id="KW-0378">Hydrolase</keyword>
<dbReference type="GO" id="GO:0008270">
    <property type="term" value="F:zinc ion binding"/>
    <property type="evidence" value="ECO:0007669"/>
    <property type="project" value="UniProtKB-KW"/>
</dbReference>
<gene>
    <name evidence="5" type="ORF">BA4</name>
</gene>
<evidence type="ECO:0000259" key="3">
    <source>
        <dbReference type="PROSITE" id="PS50158"/>
    </source>
</evidence>
<name>Q69FA4_PHAVU</name>
<dbReference type="GO" id="GO:0004190">
    <property type="term" value="F:aspartic-type endopeptidase activity"/>
    <property type="evidence" value="ECO:0007669"/>
    <property type="project" value="UniProtKB-KW"/>
</dbReference>
<dbReference type="SUPFAM" id="SSF56672">
    <property type="entry name" value="DNA/RNA polymerases"/>
    <property type="match status" value="1"/>
</dbReference>
<dbReference type="Pfam" id="PF00665">
    <property type="entry name" value="rve"/>
    <property type="match status" value="1"/>
</dbReference>
<keyword evidence="1" id="KW-0064">Aspartyl protease</keyword>
<dbReference type="InterPro" id="IPR036875">
    <property type="entry name" value="Znf_CCHC_sf"/>
</dbReference>
<dbReference type="GO" id="GO:0015074">
    <property type="term" value="P:DNA integration"/>
    <property type="evidence" value="ECO:0007669"/>
    <property type="project" value="InterPro"/>
</dbReference>
<dbReference type="GO" id="GO:0003676">
    <property type="term" value="F:nucleic acid binding"/>
    <property type="evidence" value="ECO:0007669"/>
    <property type="project" value="InterPro"/>
</dbReference>
<dbReference type="PANTHER" id="PTHR47592:SF27">
    <property type="entry name" value="OS08G0421700 PROTEIN"/>
    <property type="match status" value="1"/>
</dbReference>
<evidence type="ECO:0000256" key="1">
    <source>
        <dbReference type="ARBA" id="ARBA00022750"/>
    </source>
</evidence>
<dbReference type="MEROPS" id="A11.002"/>
<accession>Q69FA4</accession>
<keyword evidence="1" id="KW-0645">Protease</keyword>
<dbReference type="EMBL" id="AY341443">
    <property type="protein sequence ID" value="AAR13298.1"/>
    <property type="molecule type" value="Genomic_DNA"/>
</dbReference>
<dbReference type="InterPro" id="IPR012337">
    <property type="entry name" value="RNaseH-like_sf"/>
</dbReference>
<dbReference type="CDD" id="cd09272">
    <property type="entry name" value="RNase_HI_RT_Ty1"/>
    <property type="match status" value="1"/>
</dbReference>
<dbReference type="SUPFAM" id="SSF53098">
    <property type="entry name" value="Ribonuclease H-like"/>
    <property type="match status" value="1"/>
</dbReference>
<dbReference type="Pfam" id="PF14223">
    <property type="entry name" value="Retrotran_gag_2"/>
    <property type="match status" value="1"/>
</dbReference>
<sequence length="1290" mass="146153">MAENPNNNDNTAPETSNVVSATQTIFAKLFPDVSKIEVFTGQNFRRWQERVSTLLDMYGVAHALTTAKPDSTTAAKQVDDWIHANKVCRHTLLSVLSNDLFDVYASYKNAKDIWDSLILKYTAEDIVRQRFVIAKYYRWEMIKGKDIKIQINEYHKLIEDIKTESIKLPDEFVSELLIEKLPQSWTDYKQQLKHRQKQMSLSDLITHIIIEDTNRKECAAAKAKALSAKANVIEDKPAPKRYEKKFDHKKKPNNKFSRPSGTNPTFKKKGNCFVCGKPGHHAPQCRHRAKNDYPPKANLAEGEDTIVAVVSQVNLVTNVSKWVVDSGATRHICANRNVFTSYTSVGDGEEQVYLGDSRTTPVLGKGKVLLKLTSGKTLALNDVLHVPSIRVNLVSVALLSKVGVKVSFESDKIVITKNNVFVGKGYCDQGLFVLNISEIMNESTSSAYIVDSYDIWHARLGHVNSSYVIKLQRLGLINMHDKESSKCDKILGLIHTDLADLKQTMSRGGKNYFVTFIDDFSRYTKVYLIKHKDEAFDMFLTYKAEVENQLNKKIKRIRSDRGGEYVLFNDYCVKEGIIHEVTPPYSPESNGVAERKNRTLKEMMNAMLISSNAPDNLWGESLLTACFLQNRIPHRKTGKTPYELWKGYQPNLKYLRVWGSLAKVMLPDPKKRKIGSKTSDCMFLGYAEHSAAYRFLVLNSDIIERNTIVETKNAEFFEHIFPLKSSGTSEQPIDSVSDTLSEDVRRSKRQRKETSFGNDFYTYLVENDPISFVEATSAPDAKHWDKAIKTELESIKKNNTWTLVDLPKGAKPIGCKWIFKKKYHPDGSIEKYKARLVAKGFTQKHNIDYFDTFAPVTRISSIRVLLALASIHKLVIHQMDVKTTFLNGELEEEIYMTQPEGCVVLGQKEKVCKLLKSLYGLKQAPKQWHEKLDNVLLCEGFSTNDADKCVYSRSENGEYVIICLYVDDMLIFGTCNDIVFKTKLFLGSKFEMKDMGEASVILGVKIIRKGDSILLSQEKYTEKLLKKFGYYDFKSVSTPYDANSKLKKNRGESISQTQYAQIIGSLLHLMSFSRPDIAYAVGRLSRCTQCPSQDHWEALARLMKYLRGTMDYAIEYSGFPAVLEGYSDANWISDSDETKSTSGYVFTLGGGAVTWRSARQTIIARSTMESEFVALEMAGSEAEWLKNFLANIPLGMKPTPSVSMHCDCQSAIAIAKNKSYNGKNRHIQLRHNLVKQLLKSGTISIDYVKSERDLADPLTKPLGRKMILETSRGMGLKPLANKQEMETQPL</sequence>
<evidence type="ECO:0000313" key="5">
    <source>
        <dbReference type="EMBL" id="AAR13298.1"/>
    </source>
</evidence>
<reference evidence="5" key="1">
    <citation type="submission" date="2003-07" db="EMBL/GenBank/DDBJ databases">
        <title>Sequence analysis of a BAC clone harboring the Co-4 locus for anthracnose resistance in common bean.</title>
        <authorList>
            <person name="Melotto M."/>
            <person name="Camargo L.E.A."/>
        </authorList>
    </citation>
    <scope>NUCLEOTIDE SEQUENCE</scope>
</reference>
<evidence type="ECO:0000256" key="2">
    <source>
        <dbReference type="PROSITE-ProRule" id="PRU00047"/>
    </source>
</evidence>